<feature type="region of interest" description="Disordered" evidence="9">
    <location>
        <begin position="27"/>
        <end position="138"/>
    </location>
</feature>
<keyword evidence="5" id="KW-0678">Repressor</keyword>
<reference evidence="10" key="1">
    <citation type="journal article" date="2023" name="Genome Biol. Evol.">
        <title>First Whole Genome Sequence and Flow Cytometry Genome Size Data for the Lichen-Forming Fungus Ramalina farinacea (Ascomycota).</title>
        <authorList>
            <person name="Llewellyn T."/>
            <person name="Mian S."/>
            <person name="Hill R."/>
            <person name="Leitch I.J."/>
            <person name="Gaya E."/>
        </authorList>
    </citation>
    <scope>NUCLEOTIDE SEQUENCE</scope>
    <source>
        <strain evidence="10">LIQ254RAFAR</strain>
    </source>
</reference>
<keyword evidence="8" id="KW-0539">Nucleus</keyword>
<comment type="caution">
    <text evidence="10">The sequence shown here is derived from an EMBL/GenBank/DDBJ whole genome shotgun (WGS) entry which is preliminary data.</text>
</comment>
<sequence>MTAALPARRALSDLPVNAPVAPAMMDKMNKLQTGQKRSYWQMSVKEVPNGSAKGDIDPHDPAGEKSKRKAFTAPQATPPYSPVTDPPSSQEDPPTDHTSSKDSAPSTPNGSELDSTTISQQTAATEVTQPPRSRASQHLETLRLRLQLARFKIRTNQVDVPFHQLRMTTEEQRDSRLPKAALEEDEGEQGASRTPTTRRIDAEMATPPQLPSSPPLSSSRSPVRRLIQDEEEFRTPALPRRRVILEDDDGSERPGGSRRGERDNGLTSSAIKGSAAISLLGLRNQQS</sequence>
<evidence type="ECO:0000256" key="1">
    <source>
        <dbReference type="ARBA" id="ARBA00004123"/>
    </source>
</evidence>
<keyword evidence="6" id="KW-0805">Transcription regulation</keyword>
<accession>A0AA43QJA3</accession>
<keyword evidence="4" id="KW-0963">Cytoplasm</keyword>
<dbReference type="InterPro" id="IPR013734">
    <property type="entry name" value="TF_Nrm1/Whi5"/>
</dbReference>
<evidence type="ECO:0000313" key="10">
    <source>
        <dbReference type="EMBL" id="MDI1486684.1"/>
    </source>
</evidence>
<feature type="compositionally biased region" description="Basic and acidic residues" evidence="9">
    <location>
        <begin position="54"/>
        <end position="65"/>
    </location>
</feature>
<evidence type="ECO:0000256" key="8">
    <source>
        <dbReference type="ARBA" id="ARBA00023242"/>
    </source>
</evidence>
<evidence type="ECO:0000256" key="2">
    <source>
        <dbReference type="ARBA" id="ARBA00004496"/>
    </source>
</evidence>
<evidence type="ECO:0000256" key="6">
    <source>
        <dbReference type="ARBA" id="ARBA00023015"/>
    </source>
</evidence>
<keyword evidence="11" id="KW-1185">Reference proteome</keyword>
<name>A0AA43QJA3_9LECA</name>
<evidence type="ECO:0000313" key="11">
    <source>
        <dbReference type="Proteomes" id="UP001161017"/>
    </source>
</evidence>
<dbReference type="AlphaFoldDB" id="A0AA43QJA3"/>
<feature type="compositionally biased region" description="Low complexity" evidence="9">
    <location>
        <begin position="215"/>
        <end position="225"/>
    </location>
</feature>
<evidence type="ECO:0000256" key="9">
    <source>
        <dbReference type="SAM" id="MobiDB-lite"/>
    </source>
</evidence>
<keyword evidence="7" id="KW-0804">Transcription</keyword>
<feature type="compositionally biased region" description="Polar residues" evidence="9">
    <location>
        <begin position="30"/>
        <end position="41"/>
    </location>
</feature>
<dbReference type="GO" id="GO:0005737">
    <property type="term" value="C:cytoplasm"/>
    <property type="evidence" value="ECO:0007669"/>
    <property type="project" value="UniProtKB-SubCell"/>
</dbReference>
<organism evidence="10 11">
    <name type="scientific">Ramalina farinacea</name>
    <dbReference type="NCBI Taxonomy" id="258253"/>
    <lineage>
        <taxon>Eukaryota</taxon>
        <taxon>Fungi</taxon>
        <taxon>Dikarya</taxon>
        <taxon>Ascomycota</taxon>
        <taxon>Pezizomycotina</taxon>
        <taxon>Lecanoromycetes</taxon>
        <taxon>OSLEUM clade</taxon>
        <taxon>Lecanoromycetidae</taxon>
        <taxon>Lecanorales</taxon>
        <taxon>Lecanorineae</taxon>
        <taxon>Ramalinaceae</taxon>
        <taxon>Ramalina</taxon>
    </lineage>
</organism>
<proteinExistence type="inferred from homology"/>
<evidence type="ECO:0000256" key="7">
    <source>
        <dbReference type="ARBA" id="ARBA00023163"/>
    </source>
</evidence>
<dbReference type="GO" id="GO:0005634">
    <property type="term" value="C:nucleus"/>
    <property type="evidence" value="ECO:0007669"/>
    <property type="project" value="UniProtKB-SubCell"/>
</dbReference>
<dbReference type="Pfam" id="PF08528">
    <property type="entry name" value="Whi5"/>
    <property type="match status" value="1"/>
</dbReference>
<evidence type="ECO:0000256" key="4">
    <source>
        <dbReference type="ARBA" id="ARBA00022490"/>
    </source>
</evidence>
<evidence type="ECO:0000256" key="3">
    <source>
        <dbReference type="ARBA" id="ARBA00006922"/>
    </source>
</evidence>
<comment type="similarity">
    <text evidence="3">Belongs to the WHI5/NRM1 family.</text>
</comment>
<gene>
    <name evidence="10" type="ORF">OHK93_005944</name>
</gene>
<dbReference type="EMBL" id="JAPUFD010000004">
    <property type="protein sequence ID" value="MDI1486684.1"/>
    <property type="molecule type" value="Genomic_DNA"/>
</dbReference>
<feature type="compositionally biased region" description="Pro residues" evidence="9">
    <location>
        <begin position="76"/>
        <end position="85"/>
    </location>
</feature>
<evidence type="ECO:0000256" key="5">
    <source>
        <dbReference type="ARBA" id="ARBA00022491"/>
    </source>
</evidence>
<protein>
    <submittedName>
        <fullName evidence="10">Uncharacterized protein</fullName>
    </submittedName>
</protein>
<feature type="compositionally biased region" description="Polar residues" evidence="9">
    <location>
        <begin position="101"/>
        <end position="138"/>
    </location>
</feature>
<dbReference type="Proteomes" id="UP001161017">
    <property type="component" value="Unassembled WGS sequence"/>
</dbReference>
<comment type="subcellular location">
    <subcellularLocation>
        <location evidence="2">Cytoplasm</location>
    </subcellularLocation>
    <subcellularLocation>
        <location evidence="1">Nucleus</location>
    </subcellularLocation>
</comment>
<feature type="region of interest" description="Disordered" evidence="9">
    <location>
        <begin position="164"/>
        <end position="272"/>
    </location>
</feature>
<feature type="compositionally biased region" description="Basic and acidic residues" evidence="9">
    <location>
        <begin position="168"/>
        <end position="177"/>
    </location>
</feature>